<dbReference type="SUPFAM" id="SSF110296">
    <property type="entry name" value="Oligoxyloglucan reducing end-specific cellobiohydrolase"/>
    <property type="match status" value="1"/>
</dbReference>
<evidence type="ECO:0000256" key="1">
    <source>
        <dbReference type="ARBA" id="ARBA00022531"/>
    </source>
</evidence>
<dbReference type="AlphaFoldDB" id="A0A5A5T5M2"/>
<evidence type="ECO:0000313" key="5">
    <source>
        <dbReference type="Proteomes" id="UP000322530"/>
    </source>
</evidence>
<dbReference type="PANTHER" id="PTHR47199:SF2">
    <property type="entry name" value="PHOTOSYSTEM II STABILITY_ASSEMBLY FACTOR HCF136, CHLOROPLASTIC"/>
    <property type="match status" value="1"/>
</dbReference>
<evidence type="ECO:0000259" key="3">
    <source>
        <dbReference type="Pfam" id="PF14870"/>
    </source>
</evidence>
<accession>A0A5A5T5M2</accession>
<evidence type="ECO:0000313" key="4">
    <source>
        <dbReference type="EMBL" id="GCF06466.1"/>
    </source>
</evidence>
<protein>
    <recommendedName>
        <fullName evidence="3">Photosynthesis system II assembly factor Ycf48/Hcf136-like domain-containing protein</fullName>
    </recommendedName>
</protein>
<dbReference type="Pfam" id="PF14870">
    <property type="entry name" value="PSII_BNR"/>
    <property type="match status" value="1"/>
</dbReference>
<dbReference type="CDD" id="cd15482">
    <property type="entry name" value="Sialidase_non-viral"/>
    <property type="match status" value="1"/>
</dbReference>
<evidence type="ECO:0000256" key="2">
    <source>
        <dbReference type="ARBA" id="ARBA00023276"/>
    </source>
</evidence>
<comment type="caution">
    <text evidence="4">The sequence shown here is derived from an EMBL/GenBank/DDBJ whole genome shotgun (WGS) entry which is preliminary data.</text>
</comment>
<feature type="domain" description="Photosynthesis system II assembly factor Ycf48/Hcf136-like" evidence="3">
    <location>
        <begin position="173"/>
        <end position="304"/>
    </location>
</feature>
<organism evidence="4 5">
    <name type="scientific">Dictyobacter arantiisoli</name>
    <dbReference type="NCBI Taxonomy" id="2014874"/>
    <lineage>
        <taxon>Bacteria</taxon>
        <taxon>Bacillati</taxon>
        <taxon>Chloroflexota</taxon>
        <taxon>Ktedonobacteria</taxon>
        <taxon>Ktedonobacterales</taxon>
        <taxon>Dictyobacteraceae</taxon>
        <taxon>Dictyobacter</taxon>
    </lineage>
</organism>
<dbReference type="GO" id="GO:0015979">
    <property type="term" value="P:photosynthesis"/>
    <property type="evidence" value="ECO:0007669"/>
    <property type="project" value="UniProtKB-KW"/>
</dbReference>
<dbReference type="InterPro" id="IPR015943">
    <property type="entry name" value="WD40/YVTN_repeat-like_dom_sf"/>
</dbReference>
<keyword evidence="1" id="KW-0602">Photosynthesis</keyword>
<reference evidence="4 5" key="1">
    <citation type="submission" date="2019-01" db="EMBL/GenBank/DDBJ databases">
        <title>Draft genome sequence of Dictyobacter sp. Uno17.</title>
        <authorList>
            <person name="Wang C.M."/>
            <person name="Zheng Y."/>
            <person name="Sakai Y."/>
            <person name="Abe K."/>
            <person name="Yokota A."/>
            <person name="Yabe S."/>
        </authorList>
    </citation>
    <scope>NUCLEOTIDE SEQUENCE [LARGE SCALE GENOMIC DNA]</scope>
    <source>
        <strain evidence="4 5">Uno17</strain>
    </source>
</reference>
<dbReference type="GO" id="GO:0009523">
    <property type="term" value="C:photosystem II"/>
    <property type="evidence" value="ECO:0007669"/>
    <property type="project" value="UniProtKB-KW"/>
</dbReference>
<dbReference type="Proteomes" id="UP000322530">
    <property type="component" value="Unassembled WGS sequence"/>
</dbReference>
<dbReference type="Gene3D" id="2.130.10.10">
    <property type="entry name" value="YVTN repeat-like/Quinoprotein amine dehydrogenase"/>
    <property type="match status" value="2"/>
</dbReference>
<dbReference type="InterPro" id="IPR028203">
    <property type="entry name" value="PSII_CF48-like_dom"/>
</dbReference>
<keyword evidence="5" id="KW-1185">Reference proteome</keyword>
<name>A0A5A5T5M2_9CHLR</name>
<dbReference type="PANTHER" id="PTHR47199">
    <property type="entry name" value="PHOTOSYSTEM II STABILITY/ASSEMBLY FACTOR HCF136, CHLOROPLASTIC"/>
    <property type="match status" value="1"/>
</dbReference>
<dbReference type="EMBL" id="BIXY01000001">
    <property type="protein sequence ID" value="GCF06466.1"/>
    <property type="molecule type" value="Genomic_DNA"/>
</dbReference>
<gene>
    <name evidence="4" type="ORF">KDI_00300</name>
</gene>
<proteinExistence type="predicted"/>
<keyword evidence="2" id="KW-0604">Photosystem II</keyword>
<sequence length="356" mass="38473">MVAPLPTPTPGPNQAVMLSMIHMLDVKDGWAVTTDSHVLHTSQGVFQWQDITPPVQDVSSVFGPAVFLDAQNAWIAVLVRDKVSIWRTYTGGDFWLETPLSVDGSSVTNMSFVDEQNGWLLLNTDQPGTDLTEQPVAVFRTMDGGANWYRIDSSQPVGAGIRNVPPAAGIKSGISFHTPTEGWVTEVSTSDNRNVLYHSQDAGYTWSAQSVSLLAGKAARSFPPQFFQHDSGIMPIELNVDSHPIVMCTTVDGGKTWTGSRPAAEITSTVSFINILHGWAAGNSRHPGTIYSTDDGGNTWQVAAQLGSALVSITQLQFISPMDGWAIGISKNMENQLYLTLDGGKTWNQSSSYASI</sequence>